<protein>
    <submittedName>
        <fullName evidence="1">Uncharacterized protein</fullName>
    </submittedName>
</protein>
<keyword evidence="2" id="KW-1185">Reference proteome</keyword>
<evidence type="ECO:0000313" key="1">
    <source>
        <dbReference type="EMBL" id="ERT57871.1"/>
    </source>
</evidence>
<gene>
    <name evidence="1" type="ORF">HMPREF1250_1150</name>
</gene>
<evidence type="ECO:0000313" key="2">
    <source>
        <dbReference type="Proteomes" id="UP000017090"/>
    </source>
</evidence>
<dbReference type="AlphaFoldDB" id="U7UEY8"/>
<dbReference type="Proteomes" id="UP000017090">
    <property type="component" value="Unassembled WGS sequence"/>
</dbReference>
<name>U7UEY8_9FIRM</name>
<dbReference type="PATRIC" id="fig|1111454.3.peg.1830"/>
<organism evidence="1 2">
    <name type="scientific">Megasphaera vaginalis</name>
    <name type="common">ex Srinivasan et al. 2021</name>
    <dbReference type="NCBI Taxonomy" id="1111454"/>
    <lineage>
        <taxon>Bacteria</taxon>
        <taxon>Bacillati</taxon>
        <taxon>Bacillota</taxon>
        <taxon>Negativicutes</taxon>
        <taxon>Veillonellales</taxon>
        <taxon>Veillonellaceae</taxon>
        <taxon>Megasphaera</taxon>
    </lineage>
</organism>
<proteinExistence type="predicted"/>
<comment type="caution">
    <text evidence="1">The sequence shown here is derived from an EMBL/GenBank/DDBJ whole genome shotgun (WGS) entry which is preliminary data.</text>
</comment>
<sequence>MSTKRKHLPKRLIPCIGLFLYHAPAATWTHLSAPYYFSFCLMYNAAPAISPLTKIKKTNSFYFYLTF</sequence>
<accession>U7UEY8</accession>
<dbReference type="EMBL" id="AWXA01000051">
    <property type="protein sequence ID" value="ERT57871.1"/>
    <property type="molecule type" value="Genomic_DNA"/>
</dbReference>
<reference evidence="1 2" key="1">
    <citation type="submission" date="2013-09" db="EMBL/GenBank/DDBJ databases">
        <authorList>
            <person name="Durkin A.S."/>
            <person name="Haft D.R."/>
            <person name="McCorrison J."/>
            <person name="Torralba M."/>
            <person name="Gillis M."/>
            <person name="Haft D.H."/>
            <person name="Methe B."/>
            <person name="Sutton G."/>
            <person name="Nelson K.E."/>
        </authorList>
    </citation>
    <scope>NUCLEOTIDE SEQUENCE [LARGE SCALE GENOMIC DNA]</scope>
    <source>
        <strain evidence="1 2">BV3C16-1</strain>
    </source>
</reference>
<dbReference type="STRING" id="1111454.HMPREF1250_1150"/>